<gene>
    <name evidence="6" type="ORF">DMC30DRAFT_356348</name>
</gene>
<proteinExistence type="predicted"/>
<evidence type="ECO:0000256" key="2">
    <source>
        <dbReference type="PIRSR" id="PIRSR000097-1"/>
    </source>
</evidence>
<keyword evidence="7" id="KW-1185">Reference proteome</keyword>
<evidence type="ECO:0000256" key="4">
    <source>
        <dbReference type="PIRSR" id="PIRSR000097-3"/>
    </source>
</evidence>
<dbReference type="Gene3D" id="3.20.20.100">
    <property type="entry name" value="NADP-dependent oxidoreductase domain"/>
    <property type="match status" value="1"/>
</dbReference>
<dbReference type="InterPro" id="IPR018170">
    <property type="entry name" value="Aldo/ket_reductase_CS"/>
</dbReference>
<dbReference type="FunFam" id="3.20.20.100:FF:000002">
    <property type="entry name" value="2,5-diketo-D-gluconic acid reductase A"/>
    <property type="match status" value="1"/>
</dbReference>
<dbReference type="GO" id="GO:0016616">
    <property type="term" value="F:oxidoreductase activity, acting on the CH-OH group of donors, NAD or NADP as acceptor"/>
    <property type="evidence" value="ECO:0007669"/>
    <property type="project" value="UniProtKB-ARBA"/>
</dbReference>
<comment type="caution">
    <text evidence="6">The sequence shown here is derived from an EMBL/GenBank/DDBJ whole genome shotgun (WGS) entry which is preliminary data.</text>
</comment>
<evidence type="ECO:0000256" key="1">
    <source>
        <dbReference type="ARBA" id="ARBA00023002"/>
    </source>
</evidence>
<dbReference type="PROSITE" id="PS00063">
    <property type="entry name" value="ALDOKETO_REDUCTASE_3"/>
    <property type="match status" value="1"/>
</dbReference>
<dbReference type="PRINTS" id="PR00069">
    <property type="entry name" value="ALDKETRDTASE"/>
</dbReference>
<accession>A0A5C5FQ53</accession>
<feature type="binding site" evidence="3">
    <location>
        <position position="110"/>
    </location>
    <ligand>
        <name>substrate</name>
    </ligand>
</feature>
<dbReference type="Pfam" id="PF00248">
    <property type="entry name" value="Aldo_ket_red"/>
    <property type="match status" value="1"/>
</dbReference>
<dbReference type="SUPFAM" id="SSF51430">
    <property type="entry name" value="NAD(P)-linked oxidoreductase"/>
    <property type="match status" value="1"/>
</dbReference>
<dbReference type="InterPro" id="IPR023210">
    <property type="entry name" value="NADP_OxRdtase_dom"/>
</dbReference>
<dbReference type="Proteomes" id="UP000311382">
    <property type="component" value="Unassembled WGS sequence"/>
</dbReference>
<protein>
    <submittedName>
        <fullName evidence="6">Xylose reductase</fullName>
    </submittedName>
</protein>
<evidence type="ECO:0000313" key="7">
    <source>
        <dbReference type="Proteomes" id="UP000311382"/>
    </source>
</evidence>
<reference evidence="6 7" key="1">
    <citation type="submission" date="2019-03" db="EMBL/GenBank/DDBJ databases">
        <title>Rhodosporidium diobovatum UCD-FST 08-225 genome sequencing, assembly, and annotation.</title>
        <authorList>
            <person name="Fakankun I.U."/>
            <person name="Fristensky B."/>
            <person name="Levin D.B."/>
        </authorList>
    </citation>
    <scope>NUCLEOTIDE SEQUENCE [LARGE SCALE GENOMIC DNA]</scope>
    <source>
        <strain evidence="6 7">UCD-FST 08-225</strain>
    </source>
</reference>
<dbReference type="PIRSF" id="PIRSF000097">
    <property type="entry name" value="AKR"/>
    <property type="match status" value="1"/>
</dbReference>
<feature type="domain" description="NADP-dependent oxidoreductase" evidence="5">
    <location>
        <begin position="19"/>
        <end position="286"/>
    </location>
</feature>
<dbReference type="PANTHER" id="PTHR11732">
    <property type="entry name" value="ALDO/KETO REDUCTASE"/>
    <property type="match status" value="1"/>
</dbReference>
<dbReference type="STRING" id="5288.A0A5C5FQ53"/>
<keyword evidence="1" id="KW-0560">Oxidoreductase</keyword>
<feature type="active site" description="Proton donor" evidence="2">
    <location>
        <position position="52"/>
    </location>
</feature>
<name>A0A5C5FQ53_9BASI</name>
<dbReference type="OrthoDB" id="416253at2759"/>
<dbReference type="AlphaFoldDB" id="A0A5C5FQ53"/>
<evidence type="ECO:0000313" key="6">
    <source>
        <dbReference type="EMBL" id="TNY17931.1"/>
    </source>
</evidence>
<dbReference type="PROSITE" id="PS00062">
    <property type="entry name" value="ALDOKETO_REDUCTASE_2"/>
    <property type="match status" value="1"/>
</dbReference>
<sequence length="327" mass="35411">MVQTVPTFKLSNGAEFPLLGFGTWQAPDEEVKKAVAVALKAGYRHLDLAKVYQNQKAIAPAIAESGVPRSDIFITSKLWNSQHSPSLVEAALDDTLKELGLEYLDLYLIHWPVAFPAEGNPHDNLFPKENGECKIDTSVSVVDTWKAMIKLLDTGKTKAIGVSNFSIEAIDAITKATGVAPAVHQVERHPRLLQRDLIKHHKANNIALTAYSGFGNNNIGEPLLLTHPTVKKIAEQKGADAGQVLIAWGMHGGHAIIPKSVTESRIISNFKVIELSDDDVAAIDAIGDESKGGSRKRFNVPVTYDPKWPVRVPSLSPPLVGCPLASS</sequence>
<dbReference type="InterPro" id="IPR020471">
    <property type="entry name" value="AKR"/>
</dbReference>
<dbReference type="EMBL" id="SOZI01000166">
    <property type="protein sequence ID" value="TNY17931.1"/>
    <property type="molecule type" value="Genomic_DNA"/>
</dbReference>
<evidence type="ECO:0000259" key="5">
    <source>
        <dbReference type="Pfam" id="PF00248"/>
    </source>
</evidence>
<dbReference type="InterPro" id="IPR036812">
    <property type="entry name" value="NAD(P)_OxRdtase_dom_sf"/>
</dbReference>
<evidence type="ECO:0000256" key="3">
    <source>
        <dbReference type="PIRSR" id="PIRSR000097-2"/>
    </source>
</evidence>
<feature type="site" description="Lowers pKa of active site Tyr" evidence="4">
    <location>
        <position position="77"/>
    </location>
</feature>
<organism evidence="6 7">
    <name type="scientific">Rhodotorula diobovata</name>
    <dbReference type="NCBI Taxonomy" id="5288"/>
    <lineage>
        <taxon>Eukaryota</taxon>
        <taxon>Fungi</taxon>
        <taxon>Dikarya</taxon>
        <taxon>Basidiomycota</taxon>
        <taxon>Pucciniomycotina</taxon>
        <taxon>Microbotryomycetes</taxon>
        <taxon>Sporidiobolales</taxon>
        <taxon>Sporidiobolaceae</taxon>
        <taxon>Rhodotorula</taxon>
    </lineage>
</organism>